<keyword evidence="1" id="KW-0732">Signal</keyword>
<feature type="chain" id="PRO_5014360443" description="AB hydrolase-1 domain-containing protein" evidence="1">
    <location>
        <begin position="40"/>
        <end position="407"/>
    </location>
</feature>
<evidence type="ECO:0000259" key="2">
    <source>
        <dbReference type="Pfam" id="PF12697"/>
    </source>
</evidence>
<dbReference type="InterPro" id="IPR000073">
    <property type="entry name" value="AB_hydrolase_1"/>
</dbReference>
<dbReference type="Proteomes" id="UP000236290">
    <property type="component" value="Unassembled WGS sequence"/>
</dbReference>
<dbReference type="AlphaFoldDB" id="A0A2K0TWS8"/>
<feature type="domain" description="AB hydrolase-1" evidence="2">
    <location>
        <begin position="122"/>
        <end position="387"/>
    </location>
</feature>
<proteinExistence type="predicted"/>
<dbReference type="OrthoDB" id="190201at2759"/>
<evidence type="ECO:0000313" key="3">
    <source>
        <dbReference type="EMBL" id="PNP49998.1"/>
    </source>
</evidence>
<dbReference type="SUPFAM" id="SSF53474">
    <property type="entry name" value="alpha/beta-Hydrolases"/>
    <property type="match status" value="1"/>
</dbReference>
<organism evidence="3 4">
    <name type="scientific">Trichoderma harzianum</name>
    <name type="common">Hypocrea lixii</name>
    <dbReference type="NCBI Taxonomy" id="5544"/>
    <lineage>
        <taxon>Eukaryota</taxon>
        <taxon>Fungi</taxon>
        <taxon>Dikarya</taxon>
        <taxon>Ascomycota</taxon>
        <taxon>Pezizomycotina</taxon>
        <taxon>Sordariomycetes</taxon>
        <taxon>Hypocreomycetidae</taxon>
        <taxon>Hypocreales</taxon>
        <taxon>Hypocreaceae</taxon>
        <taxon>Trichoderma</taxon>
    </lineage>
</organism>
<sequence length="407" mass="43314">MCHQLFAAGGKPYTMVLSASKSLVPLALIAACSSALASASNCVELFIPVSAQANNTKFNTVKVDSNVDAVEFTLSRDRWDALTIAEISGGDIAVGGDFEISGHFCIPSTPRNGENTLLIASHGVGLSKGLFDPAYRRDDLSFVKAALDQGYAVLAYDRLGAGLSSLPDAYDYLQVPLQGEVLRALTERALNGTIVTASEKTGGNSSIADYTAQQVVHVGHSYGSIVTNWFLARYDSLSAGAILTGFLIDSEFGNLKVEIADLSYAPEHNPTLFENRTSGYLAFGSLTAFQADSFKKETLDPNVLTYWNENIQSSLGVGEVLTLGTGVGDVVADFTGPLQIFVGENDFAFCAGQCAGIFDLNQLHGLYPNVKDLDVYLQPNTGHVVQLSLNATAGYQVIFGFLSKNGL</sequence>
<dbReference type="InterPro" id="IPR029058">
    <property type="entry name" value="AB_hydrolase_fold"/>
</dbReference>
<gene>
    <name evidence="3" type="ORF">THARTR1_09329</name>
</gene>
<dbReference type="Pfam" id="PF12697">
    <property type="entry name" value="Abhydrolase_6"/>
    <property type="match status" value="1"/>
</dbReference>
<comment type="caution">
    <text evidence="3">The sequence shown here is derived from an EMBL/GenBank/DDBJ whole genome shotgun (WGS) entry which is preliminary data.</text>
</comment>
<dbReference type="Gene3D" id="3.40.50.1820">
    <property type="entry name" value="alpha/beta hydrolase"/>
    <property type="match status" value="1"/>
</dbReference>
<name>A0A2K0TWS8_TRIHA</name>
<feature type="signal peptide" evidence="1">
    <location>
        <begin position="1"/>
        <end position="39"/>
    </location>
</feature>
<evidence type="ECO:0000256" key="1">
    <source>
        <dbReference type="SAM" id="SignalP"/>
    </source>
</evidence>
<accession>A0A2K0TWS8</accession>
<protein>
    <recommendedName>
        <fullName evidence="2">AB hydrolase-1 domain-containing protein</fullName>
    </recommendedName>
</protein>
<reference evidence="3 4" key="1">
    <citation type="submission" date="2017-02" db="EMBL/GenBank/DDBJ databases">
        <title>Genomes of Trichoderma spp. with biocontrol activity.</title>
        <authorList>
            <person name="Gardiner D."/>
            <person name="Kazan K."/>
            <person name="Vos C."/>
            <person name="Harvey P."/>
        </authorList>
    </citation>
    <scope>NUCLEOTIDE SEQUENCE [LARGE SCALE GENOMIC DNA]</scope>
    <source>
        <strain evidence="3 4">Tr1</strain>
    </source>
</reference>
<evidence type="ECO:0000313" key="4">
    <source>
        <dbReference type="Proteomes" id="UP000236290"/>
    </source>
</evidence>
<dbReference type="EMBL" id="MTYI01000172">
    <property type="protein sequence ID" value="PNP49998.1"/>
    <property type="molecule type" value="Genomic_DNA"/>
</dbReference>